<name>A0A1Y2LLU0_EPING</name>
<keyword evidence="2" id="KW-1185">Reference proteome</keyword>
<proteinExistence type="predicted"/>
<dbReference type="OMA" id="IMVHQER"/>
<evidence type="ECO:0000313" key="2">
    <source>
        <dbReference type="Proteomes" id="UP000193240"/>
    </source>
</evidence>
<protein>
    <recommendedName>
        <fullName evidence="3">Transcription factor domain-containing protein</fullName>
    </recommendedName>
</protein>
<gene>
    <name evidence="1" type="ORF">B5807_11180</name>
</gene>
<accession>A0A1Y2LLU0</accession>
<dbReference type="Proteomes" id="UP000193240">
    <property type="component" value="Unassembled WGS sequence"/>
</dbReference>
<dbReference type="EMBL" id="KZ107859">
    <property type="protein sequence ID" value="OSS44167.1"/>
    <property type="molecule type" value="Genomic_DNA"/>
</dbReference>
<dbReference type="STRING" id="105696.A0A1Y2LLU0"/>
<reference evidence="1 2" key="1">
    <citation type="journal article" date="2017" name="Genome Announc.">
        <title>Genome sequence of the saprophytic ascomycete Epicoccum nigrum ICMP 19927 strain isolated from New Zealand.</title>
        <authorList>
            <person name="Fokin M."/>
            <person name="Fleetwood D."/>
            <person name="Weir B.S."/>
            <person name="Villas-Boas S.G."/>
        </authorList>
    </citation>
    <scope>NUCLEOTIDE SEQUENCE [LARGE SCALE GENOMIC DNA]</scope>
    <source>
        <strain evidence="1 2">ICMP 19927</strain>
    </source>
</reference>
<organism evidence="1 2">
    <name type="scientific">Epicoccum nigrum</name>
    <name type="common">Soil fungus</name>
    <name type="synonym">Epicoccum purpurascens</name>
    <dbReference type="NCBI Taxonomy" id="105696"/>
    <lineage>
        <taxon>Eukaryota</taxon>
        <taxon>Fungi</taxon>
        <taxon>Dikarya</taxon>
        <taxon>Ascomycota</taxon>
        <taxon>Pezizomycotina</taxon>
        <taxon>Dothideomycetes</taxon>
        <taxon>Pleosporomycetidae</taxon>
        <taxon>Pleosporales</taxon>
        <taxon>Pleosporineae</taxon>
        <taxon>Didymellaceae</taxon>
        <taxon>Epicoccum</taxon>
    </lineage>
</organism>
<sequence>MKLNISSSLKAINGLALDLTQTLSKSKELLDRLSEWHQKFLQQSQKSSEEAAHLHTVSMLGYHYVQMTVFRAVVRPFIVNSSFEPAAGTYELVRDQQDIISFARTGIHSATTSASKFVRDLKEEHFHMFWPHWSQVAISSICFLDLLMASSSPDTEEATLWFRDLHALRKEMRLKSNMLPVLRLGLLRIDAVFWKGVDNVLRLQPHVKDALESSLQPNSG</sequence>
<evidence type="ECO:0008006" key="3">
    <source>
        <dbReference type="Google" id="ProtNLM"/>
    </source>
</evidence>
<evidence type="ECO:0000313" key="1">
    <source>
        <dbReference type="EMBL" id="OSS44167.1"/>
    </source>
</evidence>
<dbReference type="InParanoid" id="A0A1Y2LLU0"/>
<dbReference type="AlphaFoldDB" id="A0A1Y2LLU0"/>